<gene>
    <name evidence="2" type="ORF">KUDE01_006859</name>
</gene>
<proteinExistence type="predicted"/>
<evidence type="ECO:0000313" key="3">
    <source>
        <dbReference type="Proteomes" id="UP001228049"/>
    </source>
</evidence>
<reference evidence="2" key="1">
    <citation type="submission" date="2023-04" db="EMBL/GenBank/DDBJ databases">
        <title>Chromosome-level genome of Chaenocephalus aceratus.</title>
        <authorList>
            <person name="Park H."/>
        </authorList>
    </citation>
    <scope>NUCLEOTIDE SEQUENCE</scope>
    <source>
        <strain evidence="2">DE</strain>
        <tissue evidence="2">Muscle</tissue>
    </source>
</reference>
<name>A0AAD9B0V1_DISEL</name>
<keyword evidence="3" id="KW-1185">Reference proteome</keyword>
<dbReference type="AlphaFoldDB" id="A0AAD9B0V1"/>
<accession>A0AAD9B0V1</accession>
<organism evidence="2 3">
    <name type="scientific">Dissostichus eleginoides</name>
    <name type="common">Patagonian toothfish</name>
    <name type="synonym">Dissostichus amissus</name>
    <dbReference type="NCBI Taxonomy" id="100907"/>
    <lineage>
        <taxon>Eukaryota</taxon>
        <taxon>Metazoa</taxon>
        <taxon>Chordata</taxon>
        <taxon>Craniata</taxon>
        <taxon>Vertebrata</taxon>
        <taxon>Euteleostomi</taxon>
        <taxon>Actinopterygii</taxon>
        <taxon>Neopterygii</taxon>
        <taxon>Teleostei</taxon>
        <taxon>Neoteleostei</taxon>
        <taxon>Acanthomorphata</taxon>
        <taxon>Eupercaria</taxon>
        <taxon>Perciformes</taxon>
        <taxon>Notothenioidei</taxon>
        <taxon>Nototheniidae</taxon>
        <taxon>Dissostichus</taxon>
    </lineage>
</organism>
<feature type="region of interest" description="Disordered" evidence="1">
    <location>
        <begin position="1"/>
        <end position="29"/>
    </location>
</feature>
<comment type="caution">
    <text evidence="2">The sequence shown here is derived from an EMBL/GenBank/DDBJ whole genome shotgun (WGS) entry which is preliminary data.</text>
</comment>
<evidence type="ECO:0000313" key="2">
    <source>
        <dbReference type="EMBL" id="KAK1874636.1"/>
    </source>
</evidence>
<evidence type="ECO:0000256" key="1">
    <source>
        <dbReference type="SAM" id="MobiDB-lite"/>
    </source>
</evidence>
<dbReference type="Proteomes" id="UP001228049">
    <property type="component" value="Unassembled WGS sequence"/>
</dbReference>
<protein>
    <submittedName>
        <fullName evidence="2">Beta-secretase 1</fullName>
    </submittedName>
</protein>
<sequence>MGRGFTWGGASRGAGPGDGASRGAGLHVGRGLGTGLLDSGCRLPLRKDELPEFCRHEEPEEPLKLGRLRRQQQRRIRIKA</sequence>
<dbReference type="EMBL" id="JASDAP010000491">
    <property type="protein sequence ID" value="KAK1874636.1"/>
    <property type="molecule type" value="Genomic_DNA"/>
</dbReference>